<dbReference type="EMBL" id="SCEB01214509">
    <property type="protein sequence ID" value="RXM34946.1"/>
    <property type="molecule type" value="Genomic_DNA"/>
</dbReference>
<feature type="compositionally biased region" description="Acidic residues" evidence="1">
    <location>
        <begin position="1"/>
        <end position="15"/>
    </location>
</feature>
<comment type="caution">
    <text evidence="2">The sequence shown here is derived from an EMBL/GenBank/DDBJ whole genome shotgun (WGS) entry which is preliminary data.</text>
</comment>
<reference evidence="2 3" key="1">
    <citation type="submission" date="2019-01" db="EMBL/GenBank/DDBJ databases">
        <title>Draft Genome and Complete Hox-Cluster Characterization of the Sterlet Sturgeon (Acipenser ruthenus).</title>
        <authorList>
            <person name="Wei Q."/>
        </authorList>
    </citation>
    <scope>NUCLEOTIDE SEQUENCE [LARGE SCALE GENOMIC DNA]</scope>
    <source>
        <strain evidence="2">WHYD16114868_AA</strain>
        <tissue evidence="2">Blood</tissue>
    </source>
</reference>
<evidence type="ECO:0000313" key="2">
    <source>
        <dbReference type="EMBL" id="RXM34946.1"/>
    </source>
</evidence>
<dbReference type="Proteomes" id="UP000289886">
    <property type="component" value="Unassembled WGS sequence"/>
</dbReference>
<keyword evidence="3" id="KW-1185">Reference proteome</keyword>
<gene>
    <name evidence="2" type="ORF">EOD39_4437</name>
</gene>
<evidence type="ECO:0000256" key="1">
    <source>
        <dbReference type="SAM" id="MobiDB-lite"/>
    </source>
</evidence>
<proteinExistence type="predicted"/>
<dbReference type="AlphaFoldDB" id="A0A444UIC8"/>
<evidence type="ECO:0000313" key="3">
    <source>
        <dbReference type="Proteomes" id="UP000289886"/>
    </source>
</evidence>
<accession>A0A444UIC8</accession>
<organism evidence="2 3">
    <name type="scientific">Acipenser ruthenus</name>
    <name type="common">Sterlet sturgeon</name>
    <dbReference type="NCBI Taxonomy" id="7906"/>
    <lineage>
        <taxon>Eukaryota</taxon>
        <taxon>Metazoa</taxon>
        <taxon>Chordata</taxon>
        <taxon>Craniata</taxon>
        <taxon>Vertebrata</taxon>
        <taxon>Euteleostomi</taxon>
        <taxon>Actinopterygii</taxon>
        <taxon>Chondrostei</taxon>
        <taxon>Acipenseriformes</taxon>
        <taxon>Acipenseridae</taxon>
        <taxon>Acipenser</taxon>
    </lineage>
</organism>
<feature type="region of interest" description="Disordered" evidence="1">
    <location>
        <begin position="1"/>
        <end position="46"/>
    </location>
</feature>
<sequence>MDPLEEDQLDEEQMMEEGRDEEKEVVPDEPQPSTSTVKKLHCEMGE</sequence>
<protein>
    <submittedName>
        <fullName evidence="2">Uncharacterized protein</fullName>
    </submittedName>
</protein>
<name>A0A444UIC8_ACIRT</name>
<feature type="compositionally biased region" description="Basic and acidic residues" evidence="1">
    <location>
        <begin position="16"/>
        <end position="26"/>
    </location>
</feature>